<comment type="caution">
    <text evidence="4">The sequence shown here is derived from an EMBL/GenBank/DDBJ whole genome shotgun (WGS) entry which is preliminary data.</text>
</comment>
<feature type="compositionally biased region" description="Low complexity" evidence="2">
    <location>
        <begin position="9"/>
        <end position="23"/>
    </location>
</feature>
<keyword evidence="5" id="KW-1185">Reference proteome</keyword>
<keyword evidence="1" id="KW-0479">Metal-binding</keyword>
<dbReference type="Proteomes" id="UP000663828">
    <property type="component" value="Unassembled WGS sequence"/>
</dbReference>
<protein>
    <recommendedName>
        <fullName evidence="3">CCHC-type domain-containing protein</fullName>
    </recommendedName>
</protein>
<dbReference type="PROSITE" id="PS50158">
    <property type="entry name" value="ZF_CCHC"/>
    <property type="match status" value="1"/>
</dbReference>
<dbReference type="Pfam" id="PF00098">
    <property type="entry name" value="zf-CCHC"/>
    <property type="match status" value="1"/>
</dbReference>
<dbReference type="GO" id="GO:0003676">
    <property type="term" value="F:nucleic acid binding"/>
    <property type="evidence" value="ECO:0007669"/>
    <property type="project" value="InterPro"/>
</dbReference>
<feature type="region of interest" description="Disordered" evidence="2">
    <location>
        <begin position="1"/>
        <end position="23"/>
    </location>
</feature>
<sequence>MPGKQNSDRSSTSSAPARRPPTSLIVSQVPVTEGEVSLLNDLSGNYPDVKNVYRNFDKDGHQLDSIRVDFSSTHPVSDILNHQRIYIHDRAHYIRPYWPIVCYHCQTEGHIASECSKRSVSQQRLEELLNKQNHTFETMIADFETRWNERIAELKPQKQADMNQLTSILNDVSKLCQQFNQYNSQVQAQLCSVASHVQDLQKTVNNQ</sequence>
<evidence type="ECO:0000256" key="2">
    <source>
        <dbReference type="SAM" id="MobiDB-lite"/>
    </source>
</evidence>
<evidence type="ECO:0000256" key="1">
    <source>
        <dbReference type="PROSITE-ProRule" id="PRU00047"/>
    </source>
</evidence>
<evidence type="ECO:0000313" key="4">
    <source>
        <dbReference type="EMBL" id="CAF1437633.1"/>
    </source>
</evidence>
<evidence type="ECO:0000313" key="5">
    <source>
        <dbReference type="Proteomes" id="UP000663828"/>
    </source>
</evidence>
<dbReference type="Gene3D" id="4.10.60.10">
    <property type="entry name" value="Zinc finger, CCHC-type"/>
    <property type="match status" value="1"/>
</dbReference>
<feature type="domain" description="CCHC-type" evidence="3">
    <location>
        <begin position="102"/>
        <end position="117"/>
    </location>
</feature>
<proteinExistence type="predicted"/>
<evidence type="ECO:0000259" key="3">
    <source>
        <dbReference type="PROSITE" id="PS50158"/>
    </source>
</evidence>
<accession>A0A815NCR1</accession>
<keyword evidence="1" id="KW-0862">Zinc</keyword>
<dbReference type="AlphaFoldDB" id="A0A815NCR1"/>
<dbReference type="SUPFAM" id="SSF57756">
    <property type="entry name" value="Retrovirus zinc finger-like domains"/>
    <property type="match status" value="1"/>
</dbReference>
<dbReference type="InterPro" id="IPR001878">
    <property type="entry name" value="Znf_CCHC"/>
</dbReference>
<keyword evidence="1" id="KW-0863">Zinc-finger</keyword>
<organism evidence="4 5">
    <name type="scientific">Adineta ricciae</name>
    <name type="common">Rotifer</name>
    <dbReference type="NCBI Taxonomy" id="249248"/>
    <lineage>
        <taxon>Eukaryota</taxon>
        <taxon>Metazoa</taxon>
        <taxon>Spiralia</taxon>
        <taxon>Gnathifera</taxon>
        <taxon>Rotifera</taxon>
        <taxon>Eurotatoria</taxon>
        <taxon>Bdelloidea</taxon>
        <taxon>Adinetida</taxon>
        <taxon>Adinetidae</taxon>
        <taxon>Adineta</taxon>
    </lineage>
</organism>
<gene>
    <name evidence="4" type="ORF">XAT740_LOCUS36130</name>
</gene>
<dbReference type="SMART" id="SM00343">
    <property type="entry name" value="ZnF_C2HC"/>
    <property type="match status" value="1"/>
</dbReference>
<dbReference type="InterPro" id="IPR036875">
    <property type="entry name" value="Znf_CCHC_sf"/>
</dbReference>
<dbReference type="GO" id="GO:0008270">
    <property type="term" value="F:zinc ion binding"/>
    <property type="evidence" value="ECO:0007669"/>
    <property type="project" value="UniProtKB-KW"/>
</dbReference>
<name>A0A815NCR1_ADIRI</name>
<reference evidence="4" key="1">
    <citation type="submission" date="2021-02" db="EMBL/GenBank/DDBJ databases">
        <authorList>
            <person name="Nowell W R."/>
        </authorList>
    </citation>
    <scope>NUCLEOTIDE SEQUENCE</scope>
</reference>
<dbReference type="EMBL" id="CAJNOR010003680">
    <property type="protein sequence ID" value="CAF1437633.1"/>
    <property type="molecule type" value="Genomic_DNA"/>
</dbReference>